<dbReference type="InterPro" id="IPR000210">
    <property type="entry name" value="BTB/POZ_dom"/>
</dbReference>
<dbReference type="Pfam" id="PF00651">
    <property type="entry name" value="BTB"/>
    <property type="match status" value="1"/>
</dbReference>
<dbReference type="OrthoDB" id="3266199at2759"/>
<dbReference type="Proteomes" id="UP000184267">
    <property type="component" value="Unassembled WGS sequence"/>
</dbReference>
<organism evidence="3 4">
    <name type="scientific">Trametes pubescens</name>
    <name type="common">White-rot fungus</name>
    <dbReference type="NCBI Taxonomy" id="154538"/>
    <lineage>
        <taxon>Eukaryota</taxon>
        <taxon>Fungi</taxon>
        <taxon>Dikarya</taxon>
        <taxon>Basidiomycota</taxon>
        <taxon>Agaricomycotina</taxon>
        <taxon>Agaricomycetes</taxon>
        <taxon>Polyporales</taxon>
        <taxon>Polyporaceae</taxon>
        <taxon>Trametes</taxon>
    </lineage>
</organism>
<evidence type="ECO:0000256" key="1">
    <source>
        <dbReference type="SAM" id="MobiDB-lite"/>
    </source>
</evidence>
<dbReference type="SUPFAM" id="SSF54695">
    <property type="entry name" value="POZ domain"/>
    <property type="match status" value="1"/>
</dbReference>
<dbReference type="InterPro" id="IPR011333">
    <property type="entry name" value="SKP1/BTB/POZ_sf"/>
</dbReference>
<sequence>MSAQSDTPKHAPEAVDKGPIDDSPVHPAFSSPNADIVLRSKDDTLFRISSETLSRSSAWFRSMLTLPQGAAQPAAEPISVDESTAVLEALLSMISGIELPALDDADFLEALLTAADKYEMPMALSVLRTALFSPFLTISPLRLYGLARRMSWPREAAHAAQAALALDLLAPASLPDLVRLEPAHQSALLASHRARREALVAGLDDPQLFGGILHDGGGGGVLADDGELCHNPLDHSTWHALKYALLRQFERAPPGAELGSAFFTLPEVGAMYAARCAKCGQANYVMPNLLDGLAALVRDLPRGVGLEVGGAEGPDPELW</sequence>
<evidence type="ECO:0000313" key="3">
    <source>
        <dbReference type="EMBL" id="OJT06943.1"/>
    </source>
</evidence>
<accession>A0A1M2VHF5</accession>
<dbReference type="OMA" id="YEMPMAL"/>
<feature type="compositionally biased region" description="Basic and acidic residues" evidence="1">
    <location>
        <begin position="7"/>
        <end position="24"/>
    </location>
</feature>
<proteinExistence type="predicted"/>
<feature type="domain" description="BTB" evidence="2">
    <location>
        <begin position="34"/>
        <end position="126"/>
    </location>
</feature>
<feature type="region of interest" description="Disordered" evidence="1">
    <location>
        <begin position="1"/>
        <end position="32"/>
    </location>
</feature>
<protein>
    <recommendedName>
        <fullName evidence="2">BTB domain-containing protein</fullName>
    </recommendedName>
</protein>
<comment type="caution">
    <text evidence="3">The sequence shown here is derived from an EMBL/GenBank/DDBJ whole genome shotgun (WGS) entry which is preliminary data.</text>
</comment>
<dbReference type="STRING" id="154538.A0A1M2VHF5"/>
<evidence type="ECO:0000313" key="4">
    <source>
        <dbReference type="Proteomes" id="UP000184267"/>
    </source>
</evidence>
<name>A0A1M2VHF5_TRAPU</name>
<gene>
    <name evidence="3" type="ORF">TRAPUB_2216</name>
</gene>
<dbReference type="Gene3D" id="3.30.710.10">
    <property type="entry name" value="Potassium Channel Kv1.1, Chain A"/>
    <property type="match status" value="1"/>
</dbReference>
<keyword evidence="4" id="KW-1185">Reference proteome</keyword>
<evidence type="ECO:0000259" key="2">
    <source>
        <dbReference type="Pfam" id="PF00651"/>
    </source>
</evidence>
<dbReference type="AlphaFoldDB" id="A0A1M2VHF5"/>
<reference evidence="3 4" key="1">
    <citation type="submission" date="2016-10" db="EMBL/GenBank/DDBJ databases">
        <title>Genome sequence of the basidiomycete white-rot fungus Trametes pubescens.</title>
        <authorList>
            <person name="Makela M.R."/>
            <person name="Granchi Z."/>
            <person name="Peng M."/>
            <person name="De Vries R.P."/>
            <person name="Grigoriev I."/>
            <person name="Riley R."/>
            <person name="Hilden K."/>
        </authorList>
    </citation>
    <scope>NUCLEOTIDE SEQUENCE [LARGE SCALE GENOMIC DNA]</scope>
    <source>
        <strain evidence="3 4">FBCC735</strain>
    </source>
</reference>
<dbReference type="EMBL" id="MNAD01001237">
    <property type="protein sequence ID" value="OJT06943.1"/>
    <property type="molecule type" value="Genomic_DNA"/>
</dbReference>